<keyword evidence="1" id="KW-0472">Membrane</keyword>
<evidence type="ECO:0000313" key="5">
    <source>
        <dbReference type="Proteomes" id="UP000322084"/>
    </source>
</evidence>
<protein>
    <recommendedName>
        <fullName evidence="2">DUF2062 domain-containing protein</fullName>
    </recommendedName>
</protein>
<evidence type="ECO:0000259" key="2">
    <source>
        <dbReference type="Pfam" id="PF09835"/>
    </source>
</evidence>
<dbReference type="EMBL" id="BKCL01000009">
    <property type="protein sequence ID" value="GEQ98821.1"/>
    <property type="molecule type" value="Genomic_DNA"/>
</dbReference>
<feature type="transmembrane region" description="Helical" evidence="1">
    <location>
        <begin position="137"/>
        <end position="160"/>
    </location>
</feature>
<keyword evidence="1" id="KW-0812">Transmembrane</keyword>
<dbReference type="EMBL" id="BKCM01000009">
    <property type="protein sequence ID" value="GER01355.1"/>
    <property type="molecule type" value="Genomic_DNA"/>
</dbReference>
<evidence type="ECO:0000313" key="4">
    <source>
        <dbReference type="EMBL" id="GER01355.1"/>
    </source>
</evidence>
<keyword evidence="6" id="KW-1185">Reference proteome</keyword>
<dbReference type="InterPro" id="IPR018639">
    <property type="entry name" value="DUF2062"/>
</dbReference>
<dbReference type="RefSeq" id="WP_150001046.1">
    <property type="nucleotide sequence ID" value="NZ_BKCL01000009.1"/>
</dbReference>
<accession>A0A5A7MSA8</accession>
<feature type="domain" description="DUF2062" evidence="2">
    <location>
        <begin position="27"/>
        <end position="171"/>
    </location>
</feature>
<gene>
    <name evidence="3" type="ORF">JCM17844_24580</name>
    <name evidence="4" type="ORF">JCM17845_19780</name>
</gene>
<evidence type="ECO:0000313" key="3">
    <source>
        <dbReference type="EMBL" id="GEQ98821.1"/>
    </source>
</evidence>
<dbReference type="Proteomes" id="UP000322084">
    <property type="component" value="Unassembled WGS sequence"/>
</dbReference>
<proteinExistence type="predicted"/>
<feature type="transmembrane region" description="Helical" evidence="1">
    <location>
        <begin position="80"/>
        <end position="102"/>
    </location>
</feature>
<dbReference type="Pfam" id="PF09835">
    <property type="entry name" value="DUF2062"/>
    <property type="match status" value="1"/>
</dbReference>
<sequence length="197" mass="22229">MLFRRKIPLNLWQKVRQGLWPKSGWSRAARYVWHRLARLKDSAHGVAAGVASGVAISFTPFMGFHLIGAMGIALAARGNVIAAWIGTLIGNPWTFPFIWVAIYRLGSWMIGNRMDEGAHHLSFDLLVHHPTAALGPLLLPMAIGGLPIALISWFVCYWLVRRSIERFQAARRIKLEMVRKRLPKKEGRAVSQDMKRA</sequence>
<keyword evidence="1" id="KW-1133">Transmembrane helix</keyword>
<evidence type="ECO:0000313" key="6">
    <source>
        <dbReference type="Proteomes" id="UP000325187"/>
    </source>
</evidence>
<feature type="transmembrane region" description="Helical" evidence="1">
    <location>
        <begin position="46"/>
        <end position="68"/>
    </location>
</feature>
<dbReference type="AlphaFoldDB" id="A0A5A7MSA8"/>
<comment type="caution">
    <text evidence="3">The sequence shown here is derived from an EMBL/GenBank/DDBJ whole genome shotgun (WGS) entry which is preliminary data.</text>
</comment>
<organism evidence="3 5">
    <name type="scientific">Iodidimonas gelatinilytica</name>
    <dbReference type="NCBI Taxonomy" id="1236966"/>
    <lineage>
        <taxon>Bacteria</taxon>
        <taxon>Pseudomonadati</taxon>
        <taxon>Pseudomonadota</taxon>
        <taxon>Alphaproteobacteria</taxon>
        <taxon>Iodidimonadales</taxon>
        <taxon>Iodidimonadaceae</taxon>
        <taxon>Iodidimonas</taxon>
    </lineage>
</organism>
<evidence type="ECO:0000256" key="1">
    <source>
        <dbReference type="SAM" id="Phobius"/>
    </source>
</evidence>
<dbReference type="PANTHER" id="PTHR40547:SF1">
    <property type="entry name" value="SLL0298 PROTEIN"/>
    <property type="match status" value="1"/>
</dbReference>
<name>A0A5A7MSA8_9PROT</name>
<accession>A0A5A7N0X7</accession>
<reference evidence="5 6" key="1">
    <citation type="submission" date="2019-09" db="EMBL/GenBank/DDBJ databases">
        <title>NBRP : Genome information of microbial organism related human and environment.</title>
        <authorList>
            <person name="Hattori M."/>
            <person name="Oshima K."/>
            <person name="Inaba H."/>
            <person name="Suda W."/>
            <person name="Sakamoto M."/>
            <person name="Iino T."/>
            <person name="Kitahara M."/>
            <person name="Oshida Y."/>
            <person name="Iida T."/>
            <person name="Kudo T."/>
            <person name="Itoh T."/>
            <person name="Ohkuma M."/>
        </authorList>
    </citation>
    <scope>NUCLEOTIDE SEQUENCE [LARGE SCALE GENOMIC DNA]</scope>
    <source>
        <strain evidence="3 5">Hi-2</strain>
        <strain evidence="4 6">Mie-1</strain>
    </source>
</reference>
<dbReference type="Proteomes" id="UP000325187">
    <property type="component" value="Unassembled WGS sequence"/>
</dbReference>
<dbReference type="PANTHER" id="PTHR40547">
    <property type="entry name" value="SLL0298 PROTEIN"/>
    <property type="match status" value="1"/>
</dbReference>